<accession>A0A5N7MPK3</accession>
<name>A0A5N7MPK3_9HYPH</name>
<evidence type="ECO:0000313" key="3">
    <source>
        <dbReference type="Proteomes" id="UP000403266"/>
    </source>
</evidence>
<dbReference type="AlphaFoldDB" id="A0A5N7MPK3"/>
<gene>
    <name evidence="2" type="ORF">FS320_23500</name>
</gene>
<dbReference type="Proteomes" id="UP000403266">
    <property type="component" value="Unassembled WGS sequence"/>
</dbReference>
<dbReference type="EMBL" id="VOSK01000121">
    <property type="protein sequence ID" value="MPR28044.1"/>
    <property type="molecule type" value="Genomic_DNA"/>
</dbReference>
<dbReference type="PROSITE" id="PS51257">
    <property type="entry name" value="PROKAR_LIPOPROTEIN"/>
    <property type="match status" value="1"/>
</dbReference>
<evidence type="ECO:0000313" key="2">
    <source>
        <dbReference type="EMBL" id="MPR28044.1"/>
    </source>
</evidence>
<reference evidence="2 3" key="1">
    <citation type="journal article" date="2019" name="Syst. Appl. Microbiol.">
        <title>Microvirga tunisiensis sp. nov., a root nodule symbiotic bacterium isolated from Lupinus micranthus and L. luteus grown in Northern Tunisia.</title>
        <authorList>
            <person name="Msaddak A."/>
            <person name="Rejili M."/>
            <person name="Duran D."/>
            <person name="Mars M."/>
            <person name="Palacios J.M."/>
            <person name="Ruiz-Argueso T."/>
            <person name="Rey L."/>
            <person name="Imperial J."/>
        </authorList>
    </citation>
    <scope>NUCLEOTIDE SEQUENCE [LARGE SCALE GENOMIC DNA]</scope>
    <source>
        <strain evidence="2 3">Lmie10</strain>
    </source>
</reference>
<keyword evidence="3" id="KW-1185">Reference proteome</keyword>
<feature type="region of interest" description="Disordered" evidence="1">
    <location>
        <begin position="336"/>
        <end position="360"/>
    </location>
</feature>
<dbReference type="OrthoDB" id="9997975at2"/>
<comment type="caution">
    <text evidence="2">The sequence shown here is derived from an EMBL/GenBank/DDBJ whole genome shotgun (WGS) entry which is preliminary data.</text>
</comment>
<sequence length="380" mass="41670">MLFYRSRIISIGILAAIGVALSGCYLSKSRVIEDGDQVSWGNNAFCQFNDKKQTVDLSTPLKSDKGGIFYRTATDNYTFKRIEDDFYLVQLENQGLFRFLYLLVDGPKAKVLTFPAQTSQRVAQAAQRANIAFGSDVNGWTEIVGRKADLQNFLMSAKIGDLNASGECSFTKPNNFGGPVVGKIRKNMPRDQVLKLPGAEVCNDDQVCFSDLSMTGLPPQTLKGATGRITVSFGEAGVERIDLEADGLSLGTDNRPLGRVLGFLPMSIGQENTQPVYIGLNNKGLLMTLPDEKQHEDGPWGLVLLQLLEKSPKVSDLYGNKEFKQSRFMISTKEGLNLAKGSPDPDAASRKIQRSGQPLLDFSTSKDEQGLISWRVVAIP</sequence>
<proteinExistence type="predicted"/>
<evidence type="ECO:0000256" key="1">
    <source>
        <dbReference type="SAM" id="MobiDB-lite"/>
    </source>
</evidence>
<protein>
    <submittedName>
        <fullName evidence="2">Uncharacterized protein</fullName>
    </submittedName>
</protein>
<organism evidence="2 3">
    <name type="scientific">Microvirga tunisiensis</name>
    <dbReference type="NCBI Taxonomy" id="2108360"/>
    <lineage>
        <taxon>Bacteria</taxon>
        <taxon>Pseudomonadati</taxon>
        <taxon>Pseudomonadota</taxon>
        <taxon>Alphaproteobacteria</taxon>
        <taxon>Hyphomicrobiales</taxon>
        <taxon>Methylobacteriaceae</taxon>
        <taxon>Microvirga</taxon>
    </lineage>
</organism>
<dbReference type="RefSeq" id="WP_152714349.1">
    <property type="nucleotide sequence ID" value="NZ_VOSJ01000122.1"/>
</dbReference>